<feature type="region of interest" description="Disordered" evidence="1">
    <location>
        <begin position="308"/>
        <end position="330"/>
    </location>
</feature>
<dbReference type="AlphaFoldDB" id="W2K5R7"/>
<gene>
    <name evidence="2" type="ORF">L917_19042</name>
</gene>
<dbReference type="VEuPathDB" id="FungiDB:PPTG_17700"/>
<organism evidence="2">
    <name type="scientific">Phytophthora nicotianae</name>
    <name type="common">Potato buckeye rot agent</name>
    <name type="synonym">Phytophthora parasitica</name>
    <dbReference type="NCBI Taxonomy" id="4792"/>
    <lineage>
        <taxon>Eukaryota</taxon>
        <taxon>Sar</taxon>
        <taxon>Stramenopiles</taxon>
        <taxon>Oomycota</taxon>
        <taxon>Peronosporomycetes</taxon>
        <taxon>Peronosporales</taxon>
        <taxon>Peronosporaceae</taxon>
        <taxon>Phytophthora</taxon>
    </lineage>
</organism>
<evidence type="ECO:0008006" key="3">
    <source>
        <dbReference type="Google" id="ProtNLM"/>
    </source>
</evidence>
<protein>
    <recommendedName>
        <fullName evidence="3">Bzip transcription factor</fullName>
    </recommendedName>
</protein>
<dbReference type="Proteomes" id="UP000054423">
    <property type="component" value="Unassembled WGS sequence"/>
</dbReference>
<evidence type="ECO:0000256" key="1">
    <source>
        <dbReference type="SAM" id="MobiDB-lite"/>
    </source>
</evidence>
<feature type="compositionally biased region" description="Basic and acidic residues" evidence="1">
    <location>
        <begin position="41"/>
        <end position="51"/>
    </location>
</feature>
<feature type="region of interest" description="Disordered" evidence="1">
    <location>
        <begin position="41"/>
        <end position="86"/>
    </location>
</feature>
<dbReference type="OrthoDB" id="166795at2759"/>
<name>W2K5R7_PHYNI</name>
<feature type="compositionally biased region" description="Basic residues" evidence="1">
    <location>
        <begin position="321"/>
        <end position="330"/>
    </location>
</feature>
<dbReference type="EMBL" id="KI682734">
    <property type="protein sequence ID" value="ETL80467.1"/>
    <property type="molecule type" value="Genomic_DNA"/>
</dbReference>
<reference evidence="2" key="1">
    <citation type="submission" date="2013-11" db="EMBL/GenBank/DDBJ databases">
        <title>The Genome Sequence of Phytophthora parasitica CHvinca01.</title>
        <authorList>
            <consortium name="The Broad Institute Genomics Platform"/>
            <person name="Russ C."/>
            <person name="Tyler B."/>
            <person name="Panabieres F."/>
            <person name="Shan W."/>
            <person name="Tripathy S."/>
            <person name="Grunwald N."/>
            <person name="Machado M."/>
            <person name="Johnson C.S."/>
            <person name="Arredondo F."/>
            <person name="Hong C."/>
            <person name="Coffey M."/>
            <person name="Young S.K."/>
            <person name="Zeng Q."/>
            <person name="Gargeya S."/>
            <person name="Fitzgerald M."/>
            <person name="Abouelleil A."/>
            <person name="Alvarado L."/>
            <person name="Chapman S.B."/>
            <person name="Gainer-Dewar J."/>
            <person name="Goldberg J."/>
            <person name="Griggs A."/>
            <person name="Gujja S."/>
            <person name="Hansen M."/>
            <person name="Howarth C."/>
            <person name="Imamovic A."/>
            <person name="Ireland A."/>
            <person name="Larimer J."/>
            <person name="McCowan C."/>
            <person name="Murphy C."/>
            <person name="Pearson M."/>
            <person name="Poon T.W."/>
            <person name="Priest M."/>
            <person name="Roberts A."/>
            <person name="Saif S."/>
            <person name="Shea T."/>
            <person name="Sykes S."/>
            <person name="Wortman J."/>
            <person name="Nusbaum C."/>
            <person name="Birren B."/>
        </authorList>
    </citation>
    <scope>NUCLEOTIDE SEQUENCE [LARGE SCALE GENOMIC DNA]</scope>
    <source>
        <strain evidence="2">CHvinca01</strain>
    </source>
</reference>
<sequence length="330" mass="37926">MLPLFHGPLPPSEEDLPQDSDVVQYLARRFARIVTLRHLQRPSERNASNRDNRRHRPPYPRNCASRRRQGARARRREVEAEPEPDDATLDTAIRSLQAHIASLERSTLLRDSATLLWRANSSAAALDLTREYFLQFVHGYDSADSERSATTSRFMASVFRPDILCRDFQGLQAYMDQWEKYTTFHEKLTFRLNTVRLVNNEEDDPRCAVTVYANGELHVTFTQDTLKFLYPALFTQSLHNAQEREIVNTLVGSRGRLPTELVLHFDRQGHVFAFESRVNLVSTLLTVLHSPSAAIHVHQSSIMTADGHWQAGTDAEEATRRQRKLPRQLL</sequence>
<proteinExistence type="predicted"/>
<evidence type="ECO:0000313" key="2">
    <source>
        <dbReference type="EMBL" id="ETL80467.1"/>
    </source>
</evidence>
<accession>W2K5R7</accession>
<feature type="compositionally biased region" description="Basic residues" evidence="1">
    <location>
        <begin position="52"/>
        <end position="75"/>
    </location>
</feature>